<dbReference type="RefSeq" id="WP_212010382.1">
    <property type="nucleotide sequence ID" value="NZ_JAAFYZ010000056.1"/>
</dbReference>
<dbReference type="Proteomes" id="UP000730482">
    <property type="component" value="Unassembled WGS sequence"/>
</dbReference>
<comment type="caution">
    <text evidence="2">The sequence shown here is derived from an EMBL/GenBank/DDBJ whole genome shotgun (WGS) entry which is preliminary data.</text>
</comment>
<name>A0ABS5KS17_9ACTN</name>
<dbReference type="EMBL" id="JAAFYZ010000056">
    <property type="protein sequence ID" value="MBS2548804.1"/>
    <property type="molecule type" value="Genomic_DNA"/>
</dbReference>
<evidence type="ECO:0000313" key="3">
    <source>
        <dbReference type="Proteomes" id="UP000730482"/>
    </source>
</evidence>
<organism evidence="2 3">
    <name type="scientific">Catenulispora pinistramenti</name>
    <dbReference type="NCBI Taxonomy" id="2705254"/>
    <lineage>
        <taxon>Bacteria</taxon>
        <taxon>Bacillati</taxon>
        <taxon>Actinomycetota</taxon>
        <taxon>Actinomycetes</taxon>
        <taxon>Catenulisporales</taxon>
        <taxon>Catenulisporaceae</taxon>
        <taxon>Catenulispora</taxon>
    </lineage>
</organism>
<evidence type="ECO:0000256" key="1">
    <source>
        <dbReference type="SAM" id="MobiDB-lite"/>
    </source>
</evidence>
<reference evidence="2 3" key="1">
    <citation type="submission" date="2020-02" db="EMBL/GenBank/DDBJ databases">
        <title>Acidophilic actinobacteria isolated from forest soil.</title>
        <authorList>
            <person name="Golinska P."/>
        </authorList>
    </citation>
    <scope>NUCLEOTIDE SEQUENCE [LARGE SCALE GENOMIC DNA]</scope>
    <source>
        <strain evidence="2 3">NL8</strain>
    </source>
</reference>
<feature type="compositionally biased region" description="Low complexity" evidence="1">
    <location>
        <begin position="94"/>
        <end position="105"/>
    </location>
</feature>
<feature type="region of interest" description="Disordered" evidence="1">
    <location>
        <begin position="79"/>
        <end position="105"/>
    </location>
</feature>
<gene>
    <name evidence="2" type="ORF">KGQ19_18215</name>
</gene>
<proteinExistence type="predicted"/>
<accession>A0ABS5KS17</accession>
<evidence type="ECO:0000313" key="2">
    <source>
        <dbReference type="EMBL" id="MBS2548804.1"/>
    </source>
</evidence>
<keyword evidence="3" id="KW-1185">Reference proteome</keyword>
<sequence length="105" mass="10839">MNVLNYGRGLLSELDDAATMHDDKLAANIRKELVRIEADVRATLAAVLDGPEPDAAAPAGFAPGELGRMRDRLDAALGIAPEGGTGRAARRNAAKPAAPEARPAG</sequence>
<protein>
    <submittedName>
        <fullName evidence="2">Uncharacterized protein</fullName>
    </submittedName>
</protein>